<dbReference type="GO" id="GO:0005524">
    <property type="term" value="F:ATP binding"/>
    <property type="evidence" value="ECO:0007669"/>
    <property type="project" value="UniProtKB-KW"/>
</dbReference>
<dbReference type="RefSeq" id="WP_141609963.1">
    <property type="nucleotide sequence ID" value="NZ_VIGC02000010.1"/>
</dbReference>
<evidence type="ECO:0000313" key="2">
    <source>
        <dbReference type="Proteomes" id="UP000317371"/>
    </source>
</evidence>
<dbReference type="InterPro" id="IPR027417">
    <property type="entry name" value="P-loop_NTPase"/>
</dbReference>
<name>A0A540VGZ9_9CHLR</name>
<organism evidence="1 2">
    <name type="scientific">Litorilinea aerophila</name>
    <dbReference type="NCBI Taxonomy" id="1204385"/>
    <lineage>
        <taxon>Bacteria</taxon>
        <taxon>Bacillati</taxon>
        <taxon>Chloroflexota</taxon>
        <taxon>Caldilineae</taxon>
        <taxon>Caldilineales</taxon>
        <taxon>Caldilineaceae</taxon>
        <taxon>Litorilinea</taxon>
    </lineage>
</organism>
<dbReference type="EMBL" id="VIGC01000010">
    <property type="protein sequence ID" value="TQE96046.1"/>
    <property type="molecule type" value="Genomic_DNA"/>
</dbReference>
<reference evidence="1 2" key="1">
    <citation type="submission" date="2019-06" db="EMBL/GenBank/DDBJ databases">
        <title>Genome sequence of Litorilinea aerophila BAA-2444.</title>
        <authorList>
            <person name="Maclea K.S."/>
            <person name="Maurais E.G."/>
            <person name="Iannazzi L.C."/>
        </authorList>
    </citation>
    <scope>NUCLEOTIDE SEQUENCE [LARGE SCALE GENOMIC DNA]</scope>
    <source>
        <strain evidence="1 2">ATCC BAA-2444</strain>
    </source>
</reference>
<sequence length="697" mass="79286">MTNRVSARLMLERHRYFVGRAPELERFYAVVTASELPCFVLHVYGPGGVGKSSLLQEFIYLCEAEGVTAVYLDGRDMEATPALFLQVLALALGLSPASSPLAHLGEQQERFVLLVDTYEQLAPLDRWMRREFLPQMPDNVLVVLAGRNQPSLEWRMDPGWQSLLQVIPLRNLSPDEGRRYLSLRHVPPDQHQAILDLTYGHPLALSLVAEEFAQRPSIRFTLTEATDVIQALLERLVQKVPGPAHRAALEASAMVRVVTEPLLSSMLNLPEVAELFAWLRDLSFVSSGQDGLYLHDLVRDTLAADLRWRNPLWYRELHRRARDFFAGHLEQTHGLEQQRILVDYVFLHRDNIMLRSFLDWQMRDSHILVDRLAPEDPPQVVEMVARHEGEDSARLAAHWLNIQPESVVVYRSDAGELLGFLMMLALPQLRPEERAVDPGVQAVWSYLDQNAPLRPGEQATLFRFWMARETYQDVSAVQSLIFITILQHYLTTPGLAVTFFLAADADFWQMLLAYANIQRLPQVDFTVGGHRYGVYYHDWRLEPPAVWLAVMAEREIAGEQTPPIQPMAANQVLVLSQPDFAAAVWDALRDYTRPDRLAGNPLLRSRLVMARMAEAGEADAPIQALQALLQETAASLRQSPRDLKLHRVLHHTYFQPAATQEAAAELLDLPFSTYRRHLKAGIRRVTDMLWHAELHTG</sequence>
<protein>
    <submittedName>
        <fullName evidence="1">ATP-binding protein</fullName>
    </submittedName>
</protein>
<keyword evidence="1" id="KW-0067">ATP-binding</keyword>
<dbReference type="AlphaFoldDB" id="A0A540VGZ9"/>
<evidence type="ECO:0000313" key="1">
    <source>
        <dbReference type="EMBL" id="TQE96046.1"/>
    </source>
</evidence>
<dbReference type="OrthoDB" id="182489at2"/>
<accession>A0A540VGZ9</accession>
<keyword evidence="1" id="KW-0547">Nucleotide-binding</keyword>
<dbReference type="Proteomes" id="UP000317371">
    <property type="component" value="Unassembled WGS sequence"/>
</dbReference>
<dbReference type="Gene3D" id="3.40.50.300">
    <property type="entry name" value="P-loop containing nucleotide triphosphate hydrolases"/>
    <property type="match status" value="1"/>
</dbReference>
<comment type="caution">
    <text evidence="1">The sequence shown here is derived from an EMBL/GenBank/DDBJ whole genome shotgun (WGS) entry which is preliminary data.</text>
</comment>
<gene>
    <name evidence="1" type="ORF">FKZ61_09935</name>
</gene>
<proteinExistence type="predicted"/>
<keyword evidence="2" id="KW-1185">Reference proteome</keyword>
<dbReference type="SUPFAM" id="SSF52540">
    <property type="entry name" value="P-loop containing nucleoside triphosphate hydrolases"/>
    <property type="match status" value="1"/>
</dbReference>
<dbReference type="InParanoid" id="A0A540VGZ9"/>